<dbReference type="PANTHER" id="PTHR48081">
    <property type="entry name" value="AB HYDROLASE SUPERFAMILY PROTEIN C4A8.06C"/>
    <property type="match status" value="1"/>
</dbReference>
<dbReference type="Gene3D" id="3.40.50.1820">
    <property type="entry name" value="alpha/beta hydrolase"/>
    <property type="match status" value="1"/>
</dbReference>
<evidence type="ECO:0000313" key="4">
    <source>
        <dbReference type="Proteomes" id="UP001415169"/>
    </source>
</evidence>
<dbReference type="Proteomes" id="UP001415169">
    <property type="component" value="Unassembled WGS sequence"/>
</dbReference>
<comment type="caution">
    <text evidence="3">The sequence shown here is derived from an EMBL/GenBank/DDBJ whole genome shotgun (WGS) entry which is preliminary data.</text>
</comment>
<dbReference type="GO" id="GO:0016787">
    <property type="term" value="F:hydrolase activity"/>
    <property type="evidence" value="ECO:0007669"/>
    <property type="project" value="UniProtKB-KW"/>
</dbReference>
<name>A0ABP7ZDL1_9MICO</name>
<dbReference type="Pfam" id="PF07859">
    <property type="entry name" value="Abhydrolase_3"/>
    <property type="match status" value="1"/>
</dbReference>
<evidence type="ECO:0000259" key="2">
    <source>
        <dbReference type="Pfam" id="PF07859"/>
    </source>
</evidence>
<keyword evidence="1 3" id="KW-0378">Hydrolase</keyword>
<dbReference type="RefSeq" id="WP_344789704.1">
    <property type="nucleotide sequence ID" value="NZ_BAABBV010000001.1"/>
</dbReference>
<sequence>MSEVDLEPGALAWVARINETSARLPGLFSSDLTAMRAASTQLANALAREFTAPAPEDVVIDEVEIDAGGRMLRLRRYAPEGISSPRPTQVFLHGGGFIKGSPRELQNDRILAARARGAGIQVLSLQYALAPEHPYPVARDQLIDLLAALTATPELADVDAARLGVGGNSAGAGVVATAVLKWCADDGAPLAHQLLEVPPATVRDFGESFELYGRGFGLDDIDQLTALILPEGAADEYASALDYARRREAPISGYPRTLVMTAEYDPLRDTAEEFARELQRLGAPVELIRGARQLHGGSALTAATDGARLWQRRAIDELSAAYATAATAAQPTSAGSA</sequence>
<dbReference type="SUPFAM" id="SSF53474">
    <property type="entry name" value="alpha/beta-Hydrolases"/>
    <property type="match status" value="1"/>
</dbReference>
<dbReference type="InterPro" id="IPR029058">
    <property type="entry name" value="AB_hydrolase_fold"/>
</dbReference>
<dbReference type="InterPro" id="IPR013094">
    <property type="entry name" value="AB_hydrolase_3"/>
</dbReference>
<dbReference type="EMBL" id="BAABBV010000001">
    <property type="protein sequence ID" value="GAA4153595.1"/>
    <property type="molecule type" value="Genomic_DNA"/>
</dbReference>
<evidence type="ECO:0000313" key="3">
    <source>
        <dbReference type="EMBL" id="GAA4153595.1"/>
    </source>
</evidence>
<reference evidence="3" key="1">
    <citation type="journal article" date="2014" name="Int. J. Syst. Evol. Microbiol.">
        <title>Complete genome of a new Firmicutes species belonging to the dominant human colonic microbiota ('Ruminococcus bicirculans') reveals two chromosomes and a selective capacity to utilize plant glucans.</title>
        <authorList>
            <consortium name="NISC Comparative Sequencing Program"/>
            <person name="Wegmann U."/>
            <person name="Louis P."/>
            <person name="Goesmann A."/>
            <person name="Henrissat B."/>
            <person name="Duncan S.H."/>
            <person name="Flint H.J."/>
        </authorList>
    </citation>
    <scope>NUCLEOTIDE SEQUENCE</scope>
    <source>
        <strain evidence="3">JCM 17590</strain>
    </source>
</reference>
<proteinExistence type="predicted"/>
<keyword evidence="4" id="KW-1185">Reference proteome</keyword>
<reference evidence="3" key="2">
    <citation type="submission" date="2023-12" db="EMBL/GenBank/DDBJ databases">
        <authorList>
            <person name="Sun Q."/>
            <person name="Inoue M."/>
        </authorList>
    </citation>
    <scope>NUCLEOTIDE SEQUENCE</scope>
    <source>
        <strain evidence="3">JCM 17590</strain>
    </source>
</reference>
<accession>A0ABP7ZDL1</accession>
<feature type="domain" description="Alpha/beta hydrolase fold-3" evidence="2">
    <location>
        <begin position="90"/>
        <end position="296"/>
    </location>
</feature>
<protein>
    <submittedName>
        <fullName evidence="3">Alpha/beta hydrolase</fullName>
    </submittedName>
</protein>
<gene>
    <name evidence="3" type="ORF">GCM10022286_00190</name>
</gene>
<organism evidence="3 4">
    <name type="scientific">Gryllotalpicola daejeonensis</name>
    <dbReference type="NCBI Taxonomy" id="993087"/>
    <lineage>
        <taxon>Bacteria</taxon>
        <taxon>Bacillati</taxon>
        <taxon>Actinomycetota</taxon>
        <taxon>Actinomycetes</taxon>
        <taxon>Micrococcales</taxon>
        <taxon>Microbacteriaceae</taxon>
        <taxon>Gryllotalpicola</taxon>
    </lineage>
</organism>
<dbReference type="PANTHER" id="PTHR48081:SF8">
    <property type="entry name" value="ALPHA_BETA HYDROLASE FOLD-3 DOMAIN-CONTAINING PROTEIN-RELATED"/>
    <property type="match status" value="1"/>
</dbReference>
<evidence type="ECO:0000256" key="1">
    <source>
        <dbReference type="ARBA" id="ARBA00022801"/>
    </source>
</evidence>
<dbReference type="InterPro" id="IPR050300">
    <property type="entry name" value="GDXG_lipolytic_enzyme"/>
</dbReference>